<proteinExistence type="inferred from homology"/>
<organism evidence="5 6">
    <name type="scientific">Cylicocyclus nassatus</name>
    <name type="common">Nematode worm</name>
    <dbReference type="NCBI Taxonomy" id="53992"/>
    <lineage>
        <taxon>Eukaryota</taxon>
        <taxon>Metazoa</taxon>
        <taxon>Ecdysozoa</taxon>
        <taxon>Nematoda</taxon>
        <taxon>Chromadorea</taxon>
        <taxon>Rhabditida</taxon>
        <taxon>Rhabditina</taxon>
        <taxon>Rhabditomorpha</taxon>
        <taxon>Strongyloidea</taxon>
        <taxon>Strongylidae</taxon>
        <taxon>Cylicocyclus</taxon>
    </lineage>
</organism>
<keyword evidence="6" id="KW-1185">Reference proteome</keyword>
<dbReference type="EMBL" id="CATQJL010000001">
    <property type="protein sequence ID" value="CAJ0589919.1"/>
    <property type="molecule type" value="Genomic_DNA"/>
</dbReference>
<dbReference type="InterPro" id="IPR001534">
    <property type="entry name" value="Transthyretin-like"/>
</dbReference>
<sequence>MYLIALVAFALFTTCEAMRDQSIAVKGKLLCGNGPAKNVRVKLYDLDTGIDPDDMLDQGYTDSNGEFKLSGGTAETTQIDPELRIYHDCNDVTQVGGVAKPGSRKVTFLLPSKYITNAKQPKTTMDIGSINLELIFQNEGREYIVS</sequence>
<reference evidence="5" key="1">
    <citation type="submission" date="2023-07" db="EMBL/GenBank/DDBJ databases">
        <authorList>
            <consortium name="CYATHOMIX"/>
        </authorList>
    </citation>
    <scope>NUCLEOTIDE SEQUENCE</scope>
    <source>
        <strain evidence="5">N/A</strain>
    </source>
</reference>
<evidence type="ECO:0000256" key="2">
    <source>
        <dbReference type="ARBA" id="ARBA00010112"/>
    </source>
</evidence>
<comment type="subcellular location">
    <subcellularLocation>
        <location evidence="1">Secreted</location>
    </subcellularLocation>
</comment>
<dbReference type="PANTHER" id="PTHR21700:SF118">
    <property type="entry name" value="TRANSTHYRETIN-LIKE FAMILY PROTEIN"/>
    <property type="match status" value="1"/>
</dbReference>
<evidence type="ECO:0008006" key="7">
    <source>
        <dbReference type="Google" id="ProtNLM"/>
    </source>
</evidence>
<protein>
    <recommendedName>
        <fullName evidence="7">Transthyretin-like family protein</fullName>
    </recommendedName>
</protein>
<dbReference type="PANTHER" id="PTHR21700">
    <property type="entry name" value="TRANSTHYRETIN-LIKE FAMILY PROTEIN-RELATED"/>
    <property type="match status" value="1"/>
</dbReference>
<comment type="similarity">
    <text evidence="2">Belongs to the nematode transthyretin-like family.</text>
</comment>
<dbReference type="AlphaFoldDB" id="A0AA36DNR0"/>
<accession>A0AA36DNR0</accession>
<keyword evidence="3" id="KW-0964">Secreted</keyword>
<gene>
    <name evidence="5" type="ORF">CYNAS_LOCUS1902</name>
</gene>
<dbReference type="GO" id="GO:0009986">
    <property type="term" value="C:cell surface"/>
    <property type="evidence" value="ECO:0007669"/>
    <property type="project" value="InterPro"/>
</dbReference>
<dbReference type="InterPro" id="IPR038479">
    <property type="entry name" value="Transthyretin-like_sf"/>
</dbReference>
<dbReference type="Pfam" id="PF01060">
    <property type="entry name" value="TTR-52"/>
    <property type="match status" value="1"/>
</dbReference>
<name>A0AA36DNR0_CYLNA</name>
<evidence type="ECO:0000256" key="1">
    <source>
        <dbReference type="ARBA" id="ARBA00004613"/>
    </source>
</evidence>
<comment type="caution">
    <text evidence="5">The sequence shown here is derived from an EMBL/GenBank/DDBJ whole genome shotgun (WGS) entry which is preliminary data.</text>
</comment>
<evidence type="ECO:0000256" key="3">
    <source>
        <dbReference type="ARBA" id="ARBA00022525"/>
    </source>
</evidence>
<dbReference type="GO" id="GO:0005576">
    <property type="term" value="C:extracellular region"/>
    <property type="evidence" value="ECO:0007669"/>
    <property type="project" value="UniProtKB-SubCell"/>
</dbReference>
<dbReference type="Gene3D" id="2.60.40.3330">
    <property type="match status" value="1"/>
</dbReference>
<evidence type="ECO:0000256" key="4">
    <source>
        <dbReference type="ARBA" id="ARBA00022729"/>
    </source>
</evidence>
<dbReference type="Proteomes" id="UP001176961">
    <property type="component" value="Unassembled WGS sequence"/>
</dbReference>
<evidence type="ECO:0000313" key="6">
    <source>
        <dbReference type="Proteomes" id="UP001176961"/>
    </source>
</evidence>
<keyword evidence="4" id="KW-0732">Signal</keyword>
<evidence type="ECO:0000313" key="5">
    <source>
        <dbReference type="EMBL" id="CAJ0589919.1"/>
    </source>
</evidence>